<evidence type="ECO:0000259" key="1">
    <source>
        <dbReference type="Pfam" id="PF00149"/>
    </source>
</evidence>
<dbReference type="EMBL" id="FNJI01000003">
    <property type="protein sequence ID" value="SDO56434.1"/>
    <property type="molecule type" value="Genomic_DNA"/>
</dbReference>
<evidence type="ECO:0000313" key="3">
    <source>
        <dbReference type="Proteomes" id="UP000199073"/>
    </source>
</evidence>
<dbReference type="GO" id="GO:0016791">
    <property type="term" value="F:phosphatase activity"/>
    <property type="evidence" value="ECO:0007669"/>
    <property type="project" value="TreeGrafter"/>
</dbReference>
<dbReference type="Proteomes" id="UP000199073">
    <property type="component" value="Unassembled WGS sequence"/>
</dbReference>
<dbReference type="Gene3D" id="3.60.21.10">
    <property type="match status" value="1"/>
</dbReference>
<dbReference type="PANTHER" id="PTHR42850:SF4">
    <property type="entry name" value="ZINC-DEPENDENT ENDOPOLYPHOSPHATASE"/>
    <property type="match status" value="1"/>
</dbReference>
<dbReference type="Pfam" id="PF00149">
    <property type="entry name" value="Metallophos"/>
    <property type="match status" value="1"/>
</dbReference>
<dbReference type="OrthoDB" id="9807890at2"/>
<dbReference type="GO" id="GO:0110154">
    <property type="term" value="P:RNA decapping"/>
    <property type="evidence" value="ECO:0007669"/>
    <property type="project" value="TreeGrafter"/>
</dbReference>
<dbReference type="PRINTS" id="PR00114">
    <property type="entry name" value="STPHPHTASE"/>
</dbReference>
<accession>A0A1H0KKB1</accession>
<dbReference type="InterPro" id="IPR050126">
    <property type="entry name" value="Ap4A_hydrolase"/>
</dbReference>
<evidence type="ECO:0000313" key="2">
    <source>
        <dbReference type="EMBL" id="SDO56434.1"/>
    </source>
</evidence>
<dbReference type="RefSeq" id="WP_092219518.1">
    <property type="nucleotide sequence ID" value="NZ_FNJI01000003.1"/>
</dbReference>
<keyword evidence="3" id="KW-1185">Reference proteome</keyword>
<name>A0A1H0KKB1_9BACT</name>
<proteinExistence type="predicted"/>
<dbReference type="InterPro" id="IPR006186">
    <property type="entry name" value="Ser/Thr-sp_prot-phosphatase"/>
</dbReference>
<protein>
    <submittedName>
        <fullName evidence="2">Serine/threonine protein phosphatase 1</fullName>
    </submittedName>
</protein>
<dbReference type="InterPro" id="IPR004843">
    <property type="entry name" value="Calcineurin-like_PHP"/>
</dbReference>
<dbReference type="PANTHER" id="PTHR42850">
    <property type="entry name" value="METALLOPHOSPHOESTERASE"/>
    <property type="match status" value="1"/>
</dbReference>
<dbReference type="AlphaFoldDB" id="A0A1H0KKB1"/>
<dbReference type="GO" id="GO:0005737">
    <property type="term" value="C:cytoplasm"/>
    <property type="evidence" value="ECO:0007669"/>
    <property type="project" value="TreeGrafter"/>
</dbReference>
<dbReference type="SUPFAM" id="SSF56300">
    <property type="entry name" value="Metallo-dependent phosphatases"/>
    <property type="match status" value="1"/>
</dbReference>
<organism evidence="2 3">
    <name type="scientific">Desulforhopalus singaporensis</name>
    <dbReference type="NCBI Taxonomy" id="91360"/>
    <lineage>
        <taxon>Bacteria</taxon>
        <taxon>Pseudomonadati</taxon>
        <taxon>Thermodesulfobacteriota</taxon>
        <taxon>Desulfobulbia</taxon>
        <taxon>Desulfobulbales</taxon>
        <taxon>Desulfocapsaceae</taxon>
        <taxon>Desulforhopalus</taxon>
    </lineage>
</organism>
<dbReference type="GO" id="GO:0008803">
    <property type="term" value="F:bis(5'-nucleosyl)-tetraphosphatase (symmetrical) activity"/>
    <property type="evidence" value="ECO:0007669"/>
    <property type="project" value="TreeGrafter"/>
</dbReference>
<dbReference type="STRING" id="91360.SAMN05660330_00537"/>
<gene>
    <name evidence="2" type="ORF">SAMN05660330_00537</name>
</gene>
<reference evidence="2 3" key="1">
    <citation type="submission" date="2016-10" db="EMBL/GenBank/DDBJ databases">
        <authorList>
            <person name="de Groot N.N."/>
        </authorList>
    </citation>
    <scope>NUCLEOTIDE SEQUENCE [LARGE SCALE GENOMIC DNA]</scope>
    <source>
        <strain evidence="2 3">DSM 12130</strain>
    </source>
</reference>
<sequence>MAESDEKVFCIGDIHGCFDRLTALIDLLPVDRTRDTLVFLGDYINRGPDSAKVVEKLLEIEETHHRVIFLKGNHEQMLLEYAETSDVELVPSLRMMGIEATAASYGARVQSLQKLSCFPERHQRFFHSLRFAWHWNGYIFTHADITDELIGKYAGGDTLAQHNVLEEAQLLCGRRFWERGSFINDVTVVFGHTPFLTPLVLPHQICIDTGAVYGNMLTAMELPGKRFYHG</sequence>
<feature type="domain" description="Calcineurin-like phosphoesterase" evidence="1">
    <location>
        <begin position="7"/>
        <end position="195"/>
    </location>
</feature>
<dbReference type="InterPro" id="IPR029052">
    <property type="entry name" value="Metallo-depent_PP-like"/>
</dbReference>